<name>X1I8L3_9ZZZZ</name>
<gene>
    <name evidence="1" type="ORF">S03H2_49966</name>
</gene>
<comment type="caution">
    <text evidence="1">The sequence shown here is derived from an EMBL/GenBank/DDBJ whole genome shotgun (WGS) entry which is preliminary data.</text>
</comment>
<accession>X1I8L3</accession>
<dbReference type="AlphaFoldDB" id="X1I8L3"/>
<protein>
    <submittedName>
        <fullName evidence="1">Uncharacterized protein</fullName>
    </submittedName>
</protein>
<dbReference type="EMBL" id="BARU01031604">
    <property type="protein sequence ID" value="GAH62444.1"/>
    <property type="molecule type" value="Genomic_DNA"/>
</dbReference>
<sequence>MGKKKEEKENTPDVLVKFLIETKKGKYAPMNKPFIVIDQIQEEIEFIEEINIPYYTNYA</sequence>
<organism evidence="1">
    <name type="scientific">marine sediment metagenome</name>
    <dbReference type="NCBI Taxonomy" id="412755"/>
    <lineage>
        <taxon>unclassified sequences</taxon>
        <taxon>metagenomes</taxon>
        <taxon>ecological metagenomes</taxon>
    </lineage>
</organism>
<reference evidence="1" key="1">
    <citation type="journal article" date="2014" name="Front. Microbiol.">
        <title>High frequency of phylogenetically diverse reductive dehalogenase-homologous genes in deep subseafloor sedimentary metagenomes.</title>
        <authorList>
            <person name="Kawai M."/>
            <person name="Futagami T."/>
            <person name="Toyoda A."/>
            <person name="Takaki Y."/>
            <person name="Nishi S."/>
            <person name="Hori S."/>
            <person name="Arai W."/>
            <person name="Tsubouchi T."/>
            <person name="Morono Y."/>
            <person name="Uchiyama I."/>
            <person name="Ito T."/>
            <person name="Fujiyama A."/>
            <person name="Inagaki F."/>
            <person name="Takami H."/>
        </authorList>
    </citation>
    <scope>NUCLEOTIDE SEQUENCE</scope>
    <source>
        <strain evidence="1">Expedition CK06-06</strain>
    </source>
</reference>
<proteinExistence type="predicted"/>
<evidence type="ECO:0000313" key="1">
    <source>
        <dbReference type="EMBL" id="GAH62444.1"/>
    </source>
</evidence>